<name>A0A2N7LFH8_9GAMM</name>
<dbReference type="RefSeq" id="WP_102390192.1">
    <property type="nucleotide sequence ID" value="NZ_MDAL01000008.1"/>
</dbReference>
<feature type="transmembrane region" description="Helical" evidence="7">
    <location>
        <begin position="118"/>
        <end position="140"/>
    </location>
</feature>
<keyword evidence="4 7" id="KW-0812">Transmembrane</keyword>
<feature type="transmembrane region" description="Helical" evidence="7">
    <location>
        <begin position="89"/>
        <end position="112"/>
    </location>
</feature>
<feature type="transmembrane region" description="Helical" evidence="7">
    <location>
        <begin position="187"/>
        <end position="205"/>
    </location>
</feature>
<dbReference type="InterPro" id="IPR005524">
    <property type="entry name" value="DUF318"/>
</dbReference>
<evidence type="ECO:0000256" key="3">
    <source>
        <dbReference type="ARBA" id="ARBA00022475"/>
    </source>
</evidence>
<sequence>MNSEFIVMLQDAAYMFVYLAAQLTVLFFALSYLVGLIAHFMPPEKVKNIMGSNKGYLIAAMLAVITPFCSATTIPFLKGLFRANVKFGSVMVFLIASPLLNPTVLGLLIYTFNIKVAALYFITATVVAIVAGWLLQILGFEDAIKTESMQGREESIRCSSNCGTKSTHNEHLLIRMFRNAAFDFKRAFPYLMIGVSIGAFVYGFVPTEVITAVAGPENPFAVPVAAIIGVPLYITVESLIALSSVLLAKGMGMGALIALIIGSAGASITEVILLKSLFKNKLIIAFLFVVFGMAVTAGYMYELILA</sequence>
<dbReference type="Proteomes" id="UP000235387">
    <property type="component" value="Unassembled WGS sequence"/>
</dbReference>
<accession>A0A2N7LFH8</accession>
<feature type="transmembrane region" description="Helical" evidence="7">
    <location>
        <begin position="225"/>
        <end position="248"/>
    </location>
</feature>
<comment type="caution">
    <text evidence="8">The sequence shown here is derived from an EMBL/GenBank/DDBJ whole genome shotgun (WGS) entry which is preliminary data.</text>
</comment>
<evidence type="ECO:0000256" key="4">
    <source>
        <dbReference type="ARBA" id="ARBA00022692"/>
    </source>
</evidence>
<feature type="transmembrane region" description="Helical" evidence="7">
    <location>
        <begin position="255"/>
        <end position="276"/>
    </location>
</feature>
<organism evidence="8 9">
    <name type="scientific">Enterovibrio norvegicus</name>
    <dbReference type="NCBI Taxonomy" id="188144"/>
    <lineage>
        <taxon>Bacteria</taxon>
        <taxon>Pseudomonadati</taxon>
        <taxon>Pseudomonadota</taxon>
        <taxon>Gammaproteobacteria</taxon>
        <taxon>Vibrionales</taxon>
        <taxon>Vibrionaceae</taxon>
        <taxon>Enterovibrio</taxon>
    </lineage>
</organism>
<evidence type="ECO:0000256" key="2">
    <source>
        <dbReference type="ARBA" id="ARBA00006386"/>
    </source>
</evidence>
<dbReference type="PANTHER" id="PTHR42775:SF2">
    <property type="entry name" value="PERMEASE"/>
    <property type="match status" value="1"/>
</dbReference>
<dbReference type="Pfam" id="PF03773">
    <property type="entry name" value="ArsP_1"/>
    <property type="match status" value="1"/>
</dbReference>
<comment type="subcellular location">
    <subcellularLocation>
        <location evidence="1">Cell membrane</location>
        <topology evidence="1">Multi-pass membrane protein</topology>
    </subcellularLocation>
</comment>
<evidence type="ECO:0000256" key="5">
    <source>
        <dbReference type="ARBA" id="ARBA00022989"/>
    </source>
</evidence>
<dbReference type="GO" id="GO:0005886">
    <property type="term" value="C:plasma membrane"/>
    <property type="evidence" value="ECO:0007669"/>
    <property type="project" value="UniProtKB-SubCell"/>
</dbReference>
<evidence type="ECO:0000313" key="9">
    <source>
        <dbReference type="Proteomes" id="UP000235387"/>
    </source>
</evidence>
<proteinExistence type="inferred from homology"/>
<dbReference type="EMBL" id="MDAL01000008">
    <property type="protein sequence ID" value="PMN94207.1"/>
    <property type="molecule type" value="Genomic_DNA"/>
</dbReference>
<keyword evidence="5 7" id="KW-1133">Transmembrane helix</keyword>
<dbReference type="InterPro" id="IPR053166">
    <property type="entry name" value="UPF0718_permease"/>
</dbReference>
<dbReference type="PANTHER" id="PTHR42775">
    <property type="entry name" value="PERMEASE RV2963-RELATED"/>
    <property type="match status" value="1"/>
</dbReference>
<keyword evidence="3" id="KW-1003">Cell membrane</keyword>
<dbReference type="AlphaFoldDB" id="A0A2N7LFH8"/>
<evidence type="ECO:0000256" key="1">
    <source>
        <dbReference type="ARBA" id="ARBA00004651"/>
    </source>
</evidence>
<comment type="similarity">
    <text evidence="2">Belongs to the UPF0718 family.</text>
</comment>
<evidence type="ECO:0000256" key="7">
    <source>
        <dbReference type="SAM" id="Phobius"/>
    </source>
</evidence>
<gene>
    <name evidence="8" type="ORF">BCT23_10150</name>
</gene>
<feature type="transmembrane region" description="Helical" evidence="7">
    <location>
        <begin position="12"/>
        <end position="35"/>
    </location>
</feature>
<reference evidence="9" key="1">
    <citation type="submission" date="2016-07" db="EMBL/GenBank/DDBJ databases">
        <title>Nontailed viruses are major unrecognized killers of bacteria in the ocean.</title>
        <authorList>
            <person name="Kauffman K."/>
            <person name="Hussain F."/>
            <person name="Yang J."/>
            <person name="Arevalo P."/>
            <person name="Brown J."/>
            <person name="Cutler M."/>
            <person name="Kelly L."/>
            <person name="Polz M.F."/>
        </authorList>
    </citation>
    <scope>NUCLEOTIDE SEQUENCE [LARGE SCALE GENOMIC DNA]</scope>
    <source>
        <strain evidence="9">10N.261.45.A10</strain>
    </source>
</reference>
<evidence type="ECO:0000256" key="6">
    <source>
        <dbReference type="ARBA" id="ARBA00023136"/>
    </source>
</evidence>
<feature type="transmembrane region" description="Helical" evidence="7">
    <location>
        <begin position="55"/>
        <end position="77"/>
    </location>
</feature>
<keyword evidence="6 7" id="KW-0472">Membrane</keyword>
<protein>
    <submittedName>
        <fullName evidence="8">Permease</fullName>
    </submittedName>
</protein>
<feature type="transmembrane region" description="Helical" evidence="7">
    <location>
        <begin position="282"/>
        <end position="301"/>
    </location>
</feature>
<evidence type="ECO:0000313" key="8">
    <source>
        <dbReference type="EMBL" id="PMN94207.1"/>
    </source>
</evidence>